<proteinExistence type="predicted"/>
<accession>A0AAN8JA53</accession>
<dbReference type="Gene3D" id="3.30.559.30">
    <property type="entry name" value="Nonribosomal peptide synthetase, condensation domain"/>
    <property type="match status" value="1"/>
</dbReference>
<organism evidence="1 2">
    <name type="scientific">Patella caerulea</name>
    <name type="common">Rayed Mediterranean limpet</name>
    <dbReference type="NCBI Taxonomy" id="87958"/>
    <lineage>
        <taxon>Eukaryota</taxon>
        <taxon>Metazoa</taxon>
        <taxon>Spiralia</taxon>
        <taxon>Lophotrochozoa</taxon>
        <taxon>Mollusca</taxon>
        <taxon>Gastropoda</taxon>
        <taxon>Patellogastropoda</taxon>
        <taxon>Patelloidea</taxon>
        <taxon>Patellidae</taxon>
        <taxon>Patella</taxon>
    </lineage>
</organism>
<dbReference type="Proteomes" id="UP001347796">
    <property type="component" value="Unassembled WGS sequence"/>
</dbReference>
<reference evidence="1 2" key="1">
    <citation type="submission" date="2024-01" db="EMBL/GenBank/DDBJ databases">
        <title>The genome of the rayed Mediterranean limpet Patella caerulea (Linnaeus, 1758).</title>
        <authorList>
            <person name="Anh-Thu Weber A."/>
            <person name="Halstead-Nussloch G."/>
        </authorList>
    </citation>
    <scope>NUCLEOTIDE SEQUENCE [LARGE SCALE GENOMIC DNA]</scope>
    <source>
        <strain evidence="1">AATW-2023a</strain>
        <tissue evidence="1">Whole specimen</tissue>
    </source>
</reference>
<sequence>MVEGQGHATVDETRLSPTEQFYFNLYTKHKQSTALLLYTDVYFNGLSLRFDEVLEILKLAISAQPIAHTGFEAIQDGGSTVTPSVRRKILTTKQALDYNIVDKLDDEMQSRDKCFGDFDLSKHGPVRFTFAAKPFLSIRFIFHRVGFDFKAAQLFVGGFIDVMKIMGKRKTISDLRCDHSRSAFQALDRYLTSNCSPLKQLWSKQLVKRIRKSTFSTTKRNVKKFNHRFHTAYLSFSTFTSRKILYTSMCSKTSLLCLITSLYQLLLSFYSRNKYVTVTMESDQRSLIDDAQTTVESMTNLTPIVSTIPSKNTSLYSFISDNEGVITECLSMTAFPFIQIEQLANKSSRKHLNRHLVRNRCTETVRLGTIQMTPVKEVGMFQETCLNFYYDHERDILQIQLQALLDVYSLEETTCILHKFARMLRIVGRDERITINEMKDYILKDRHFMILNDVFIKAGNNGNSCQGNLALSDSEETGTSLIWTTGNKTPEFIPFKAISNIHIITKDGGKALWIRTARDEEHTFVFTNEDRVNIWVKRLEEIVSWGITHV</sequence>
<evidence type="ECO:0000313" key="2">
    <source>
        <dbReference type="Proteomes" id="UP001347796"/>
    </source>
</evidence>
<comment type="caution">
    <text evidence="1">The sequence shown here is derived from an EMBL/GenBank/DDBJ whole genome shotgun (WGS) entry which is preliminary data.</text>
</comment>
<dbReference type="SUPFAM" id="SSF52777">
    <property type="entry name" value="CoA-dependent acyltransferases"/>
    <property type="match status" value="1"/>
</dbReference>
<name>A0AAN8JA53_PATCE</name>
<dbReference type="EMBL" id="JAZGQO010000011">
    <property type="protein sequence ID" value="KAK6173912.1"/>
    <property type="molecule type" value="Genomic_DNA"/>
</dbReference>
<protein>
    <submittedName>
        <fullName evidence="1">Uncharacterized protein</fullName>
    </submittedName>
</protein>
<keyword evidence="2" id="KW-1185">Reference proteome</keyword>
<gene>
    <name evidence="1" type="ORF">SNE40_017285</name>
</gene>
<evidence type="ECO:0000313" key="1">
    <source>
        <dbReference type="EMBL" id="KAK6173912.1"/>
    </source>
</evidence>
<dbReference type="AlphaFoldDB" id="A0AAN8JA53"/>